<proteinExistence type="predicted"/>
<organism evidence="1 2">
    <name type="scientific">Roseovarius nubinhibens</name>
    <dbReference type="NCBI Taxonomy" id="314263"/>
    <lineage>
        <taxon>Bacteria</taxon>
        <taxon>Pseudomonadati</taxon>
        <taxon>Pseudomonadota</taxon>
        <taxon>Alphaproteobacteria</taxon>
        <taxon>Rhodobacterales</taxon>
        <taxon>Roseobacteraceae</taxon>
        <taxon>Roseovarius</taxon>
    </lineage>
</organism>
<gene>
    <name evidence="1" type="ORF">DCS45_08145</name>
</gene>
<dbReference type="AlphaFoldDB" id="A0A348WBB9"/>
<evidence type="ECO:0008006" key="3">
    <source>
        <dbReference type="Google" id="ProtNLM"/>
    </source>
</evidence>
<sequence>MGRAAALTGVWLFCGTVGASEQAALPELLPLPSGGVAHLHETLSDRPGPGLIYRFRFVQDGFEVTEGGFDAVMSDLQYLCDSYAVPRLPSVGPQPDQVVISLAGAETVFGEPTPGVAQVFEAFRVENGVCIWEEF</sequence>
<name>A0A348WBB9_9RHOB</name>
<evidence type="ECO:0000313" key="1">
    <source>
        <dbReference type="EMBL" id="HAR51831.1"/>
    </source>
</evidence>
<dbReference type="InterPro" id="IPR045467">
    <property type="entry name" value="DUF6497"/>
</dbReference>
<accession>A0A348WBB9</accession>
<dbReference type="Proteomes" id="UP000264719">
    <property type="component" value="Unassembled WGS sequence"/>
</dbReference>
<dbReference type="EMBL" id="DMVW01000083">
    <property type="protein sequence ID" value="HAR51831.1"/>
    <property type="molecule type" value="Genomic_DNA"/>
</dbReference>
<protein>
    <recommendedName>
        <fullName evidence="3">Acetolactate synthase</fullName>
    </recommendedName>
</protein>
<dbReference type="Pfam" id="PF20107">
    <property type="entry name" value="DUF6497"/>
    <property type="match status" value="1"/>
</dbReference>
<comment type="caution">
    <text evidence="1">The sequence shown here is derived from an EMBL/GenBank/DDBJ whole genome shotgun (WGS) entry which is preliminary data.</text>
</comment>
<evidence type="ECO:0000313" key="2">
    <source>
        <dbReference type="Proteomes" id="UP000264719"/>
    </source>
</evidence>
<reference evidence="1 2" key="1">
    <citation type="journal article" date="2018" name="Nat. Biotechnol.">
        <title>A standardized bacterial taxonomy based on genome phylogeny substantially revises the tree of life.</title>
        <authorList>
            <person name="Parks D.H."/>
            <person name="Chuvochina M."/>
            <person name="Waite D.W."/>
            <person name="Rinke C."/>
            <person name="Skarshewski A."/>
            <person name="Chaumeil P.A."/>
            <person name="Hugenholtz P."/>
        </authorList>
    </citation>
    <scope>NUCLEOTIDE SEQUENCE [LARGE SCALE GENOMIC DNA]</scope>
    <source>
        <strain evidence="1">UBA9169</strain>
    </source>
</reference>